<feature type="domain" description="Death" evidence="2">
    <location>
        <begin position="624"/>
        <end position="669"/>
    </location>
</feature>
<organism evidence="3 4">
    <name type="scientific">Holothuria leucospilota</name>
    <name type="common">Black long sea cucumber</name>
    <name type="synonym">Mertensiothuria leucospilota</name>
    <dbReference type="NCBI Taxonomy" id="206669"/>
    <lineage>
        <taxon>Eukaryota</taxon>
        <taxon>Metazoa</taxon>
        <taxon>Echinodermata</taxon>
        <taxon>Eleutherozoa</taxon>
        <taxon>Echinozoa</taxon>
        <taxon>Holothuroidea</taxon>
        <taxon>Aspidochirotacea</taxon>
        <taxon>Aspidochirotida</taxon>
        <taxon>Holothuriidae</taxon>
        <taxon>Holothuria</taxon>
    </lineage>
</organism>
<feature type="compositionally biased region" description="Basic and acidic residues" evidence="1">
    <location>
        <begin position="413"/>
        <end position="428"/>
    </location>
</feature>
<feature type="domain" description="Death" evidence="2">
    <location>
        <begin position="487"/>
        <end position="555"/>
    </location>
</feature>
<dbReference type="InterPro" id="IPR000488">
    <property type="entry name" value="Death_dom"/>
</dbReference>
<evidence type="ECO:0000259" key="2">
    <source>
        <dbReference type="PROSITE" id="PS50017"/>
    </source>
</evidence>
<evidence type="ECO:0000313" key="3">
    <source>
        <dbReference type="EMBL" id="KAJ8036184.1"/>
    </source>
</evidence>
<feature type="compositionally biased region" description="Polar residues" evidence="1">
    <location>
        <begin position="293"/>
        <end position="312"/>
    </location>
</feature>
<name>A0A9Q1C122_HOLLE</name>
<sequence>MAARIYEDVYGTGFRHRDRRRIFSIGSKSTSKASSTQLRHPLVLSMKPHCPFNVSFTIDDKLIIIFGYEQTFVVYKKSNSTVAVLQNVTFKERSPPMMFDGAKLGALLHKIEPKLMYAVAKKDFGQPNGILFHQNDVALILAQCRDIFLGITEGHRVGFFPTETVTIITKPKPCFFEGMILTVKAVVNFLGEDQKVLSVYQKEEYEITKGRNGLFDWFGSNQLKVPLHSVAEVGTTAVYEMIDGNTYDTLSGCQELPNADRVYPNNQNNIASQEVNIPSSPLANDCKPRRRSNTSQPLGKQLSYENIQNIDSCSDETEDRRYSLSNQDTTTPTYPPLIPPPPPLPPRDYTDLDEDDSHKNADLICFDDEPNKDSRKQDINYKGGGHNKVKDSSLGNSGITDASVASGTTFQEPKMHFEREAQLSKSSDKTSANDNHLYETPNEGEDLKKAEDEATKDLLVQLCPYRDLEINDTLRLVVAEYVEPGVWRKLGTRIKISQNRLKDLEDWAESIYDKTYGLLGIWHQNFGCGAKVGVLIDALVEVEPVELQLILEGILRKIRDSERDPNLYSEIPEKRSLQAASGVNEEPHYEVVQACLKSLDSFRDIEINEQIKTIVKQYIDDDVWHPLGNRLEISKNIRKEIATEKHSIYEKTYDVLSRWHESCKKRATLGVSELITKDT</sequence>
<dbReference type="SUPFAM" id="SSF47986">
    <property type="entry name" value="DEATH domain"/>
    <property type="match status" value="1"/>
</dbReference>
<dbReference type="InterPro" id="IPR011029">
    <property type="entry name" value="DEATH-like_dom_sf"/>
</dbReference>
<feature type="compositionally biased region" description="Polar residues" evidence="1">
    <location>
        <begin position="393"/>
        <end position="411"/>
    </location>
</feature>
<evidence type="ECO:0000313" key="4">
    <source>
        <dbReference type="Proteomes" id="UP001152320"/>
    </source>
</evidence>
<gene>
    <name evidence="3" type="ORF">HOLleu_20080</name>
</gene>
<feature type="compositionally biased region" description="Polar residues" evidence="1">
    <location>
        <begin position="271"/>
        <end position="282"/>
    </location>
</feature>
<comment type="caution">
    <text evidence="3">The sequence shown here is derived from an EMBL/GenBank/DDBJ whole genome shotgun (WGS) entry which is preliminary data.</text>
</comment>
<dbReference type="EMBL" id="JAIZAY010000009">
    <property type="protein sequence ID" value="KAJ8036184.1"/>
    <property type="molecule type" value="Genomic_DNA"/>
</dbReference>
<dbReference type="PROSITE" id="PS50017">
    <property type="entry name" value="DEATH_DOMAIN"/>
    <property type="match status" value="2"/>
</dbReference>
<proteinExistence type="predicted"/>
<dbReference type="CDD" id="cd01670">
    <property type="entry name" value="Death"/>
    <property type="match status" value="2"/>
</dbReference>
<feature type="compositionally biased region" description="Basic and acidic residues" evidence="1">
    <location>
        <begin position="369"/>
        <end position="379"/>
    </location>
</feature>
<protein>
    <recommendedName>
        <fullName evidence="2">Death domain-containing protein</fullName>
    </recommendedName>
</protein>
<dbReference type="GO" id="GO:0007165">
    <property type="term" value="P:signal transduction"/>
    <property type="evidence" value="ECO:0007669"/>
    <property type="project" value="InterPro"/>
</dbReference>
<evidence type="ECO:0000256" key="1">
    <source>
        <dbReference type="SAM" id="MobiDB-lite"/>
    </source>
</evidence>
<dbReference type="AlphaFoldDB" id="A0A9Q1C122"/>
<feature type="region of interest" description="Disordered" evidence="1">
    <location>
        <begin position="271"/>
        <end position="448"/>
    </location>
</feature>
<dbReference type="Gene3D" id="1.10.533.10">
    <property type="entry name" value="Death Domain, Fas"/>
    <property type="match status" value="2"/>
</dbReference>
<feature type="compositionally biased region" description="Pro residues" evidence="1">
    <location>
        <begin position="333"/>
        <end position="346"/>
    </location>
</feature>
<reference evidence="3" key="1">
    <citation type="submission" date="2021-10" db="EMBL/GenBank/DDBJ databases">
        <title>Tropical sea cucumber genome reveals ecological adaptation and Cuvierian tubules defense mechanism.</title>
        <authorList>
            <person name="Chen T."/>
        </authorList>
    </citation>
    <scope>NUCLEOTIDE SEQUENCE</scope>
    <source>
        <strain evidence="3">Nanhai2018</strain>
        <tissue evidence="3">Muscle</tissue>
    </source>
</reference>
<accession>A0A9Q1C122</accession>
<keyword evidence="4" id="KW-1185">Reference proteome</keyword>
<dbReference type="Proteomes" id="UP001152320">
    <property type="component" value="Chromosome 9"/>
</dbReference>